<reference evidence="3" key="2">
    <citation type="submission" date="2024-10" db="UniProtKB">
        <authorList>
            <consortium name="EnsemblProtists"/>
        </authorList>
    </citation>
    <scope>IDENTIFICATION</scope>
</reference>
<dbReference type="RefSeq" id="XP_005764510.1">
    <property type="nucleotide sequence ID" value="XM_005764453.1"/>
</dbReference>
<evidence type="ECO:0000313" key="4">
    <source>
        <dbReference type="Proteomes" id="UP000013827"/>
    </source>
</evidence>
<protein>
    <submittedName>
        <fullName evidence="3">Uncharacterized protein</fullName>
    </submittedName>
</protein>
<keyword evidence="4" id="KW-1185">Reference proteome</keyword>
<dbReference type="GO" id="GO:0016020">
    <property type="term" value="C:membrane"/>
    <property type="evidence" value="ECO:0007669"/>
    <property type="project" value="TreeGrafter"/>
</dbReference>
<feature type="transmembrane region" description="Helical" evidence="2">
    <location>
        <begin position="26"/>
        <end position="45"/>
    </location>
</feature>
<keyword evidence="2" id="KW-1133">Transmembrane helix</keyword>
<dbReference type="OMA" id="CLAIEFA"/>
<dbReference type="HOGENOM" id="CLU_938234_0_0_1"/>
<organism evidence="3 4">
    <name type="scientific">Emiliania huxleyi (strain CCMP1516)</name>
    <dbReference type="NCBI Taxonomy" id="280463"/>
    <lineage>
        <taxon>Eukaryota</taxon>
        <taxon>Haptista</taxon>
        <taxon>Haptophyta</taxon>
        <taxon>Prymnesiophyceae</taxon>
        <taxon>Isochrysidales</taxon>
        <taxon>Noelaerhabdaceae</taxon>
        <taxon>Emiliania</taxon>
    </lineage>
</organism>
<dbReference type="PANTHER" id="PTHR12242">
    <property type="entry name" value="OS02G0130600 PROTEIN-RELATED"/>
    <property type="match status" value="1"/>
</dbReference>
<proteinExistence type="predicted"/>
<feature type="region of interest" description="Disordered" evidence="1">
    <location>
        <begin position="271"/>
        <end position="297"/>
    </location>
</feature>
<reference evidence="4" key="1">
    <citation type="journal article" date="2013" name="Nature">
        <title>Pan genome of the phytoplankton Emiliania underpins its global distribution.</title>
        <authorList>
            <person name="Read B.A."/>
            <person name="Kegel J."/>
            <person name="Klute M.J."/>
            <person name="Kuo A."/>
            <person name="Lefebvre S.C."/>
            <person name="Maumus F."/>
            <person name="Mayer C."/>
            <person name="Miller J."/>
            <person name="Monier A."/>
            <person name="Salamov A."/>
            <person name="Young J."/>
            <person name="Aguilar M."/>
            <person name="Claverie J.M."/>
            <person name="Frickenhaus S."/>
            <person name="Gonzalez K."/>
            <person name="Herman E.K."/>
            <person name="Lin Y.C."/>
            <person name="Napier J."/>
            <person name="Ogata H."/>
            <person name="Sarno A.F."/>
            <person name="Shmutz J."/>
            <person name="Schroeder D."/>
            <person name="de Vargas C."/>
            <person name="Verret F."/>
            <person name="von Dassow P."/>
            <person name="Valentin K."/>
            <person name="Van de Peer Y."/>
            <person name="Wheeler G."/>
            <person name="Dacks J.B."/>
            <person name="Delwiche C.F."/>
            <person name="Dyhrman S.T."/>
            <person name="Glockner G."/>
            <person name="John U."/>
            <person name="Richards T."/>
            <person name="Worden A.Z."/>
            <person name="Zhang X."/>
            <person name="Grigoriev I.V."/>
            <person name="Allen A.E."/>
            <person name="Bidle K."/>
            <person name="Borodovsky M."/>
            <person name="Bowler C."/>
            <person name="Brownlee C."/>
            <person name="Cock J.M."/>
            <person name="Elias M."/>
            <person name="Gladyshev V.N."/>
            <person name="Groth M."/>
            <person name="Guda C."/>
            <person name="Hadaegh A."/>
            <person name="Iglesias-Rodriguez M.D."/>
            <person name="Jenkins J."/>
            <person name="Jones B.M."/>
            <person name="Lawson T."/>
            <person name="Leese F."/>
            <person name="Lindquist E."/>
            <person name="Lobanov A."/>
            <person name="Lomsadze A."/>
            <person name="Malik S.B."/>
            <person name="Marsh M.E."/>
            <person name="Mackinder L."/>
            <person name="Mock T."/>
            <person name="Mueller-Roeber B."/>
            <person name="Pagarete A."/>
            <person name="Parker M."/>
            <person name="Probert I."/>
            <person name="Quesneville H."/>
            <person name="Raines C."/>
            <person name="Rensing S.A."/>
            <person name="Riano-Pachon D.M."/>
            <person name="Richier S."/>
            <person name="Rokitta S."/>
            <person name="Shiraiwa Y."/>
            <person name="Soanes D.M."/>
            <person name="van der Giezen M."/>
            <person name="Wahlund T.M."/>
            <person name="Williams B."/>
            <person name="Wilson W."/>
            <person name="Wolfe G."/>
            <person name="Wurch L.L."/>
        </authorList>
    </citation>
    <scope>NUCLEOTIDE SEQUENCE</scope>
</reference>
<dbReference type="EnsemblProtists" id="EOD12081">
    <property type="protein sequence ID" value="EOD12081"/>
    <property type="gene ID" value="EMIHUDRAFT_213841"/>
</dbReference>
<name>A0A0D3ILE6_EMIH1</name>
<dbReference type="GeneID" id="17258281"/>
<accession>A0A0D3ILE6</accession>
<sequence length="297" mass="32081">MAFRSEGAVRAASATSSSCVSERALLLVRTAIFLWCFGLLTYSSFYEGPNCLRFFTVWNFIALTAFFGLGTALSCSCCRHLAEHGPVTPDHRIAAATHKVLLELNLPMSVLIAVVVWLVIYPNDAAIAERTGDTTELRRDLSLTSLSMHGANVLFMSLEFFLDALLVAPRHLGLVVSWAMLYGLFNGLQAYWTGDAVYFFMDFTVKTSPLIGAGLTLVLCAAYAAVCVLSALKRRLLGPARCALLGEGHASDDEAPAARYALWSEDLPLKPPRSAADAGSASPSHATASLQRTSPKR</sequence>
<keyword evidence="2" id="KW-0812">Transmembrane</keyword>
<dbReference type="PANTHER" id="PTHR12242:SF22">
    <property type="entry name" value="OS02G0130600 PROTEIN"/>
    <property type="match status" value="1"/>
</dbReference>
<feature type="transmembrane region" description="Helical" evidence="2">
    <location>
        <begin position="174"/>
        <end position="192"/>
    </location>
</feature>
<feature type="transmembrane region" description="Helical" evidence="2">
    <location>
        <begin position="141"/>
        <end position="162"/>
    </location>
</feature>
<dbReference type="KEGG" id="ehx:EMIHUDRAFT_213841"/>
<feature type="transmembrane region" description="Helical" evidence="2">
    <location>
        <begin position="212"/>
        <end position="232"/>
    </location>
</feature>
<feature type="compositionally biased region" description="Polar residues" evidence="1">
    <location>
        <begin position="281"/>
        <end position="297"/>
    </location>
</feature>
<evidence type="ECO:0000256" key="2">
    <source>
        <dbReference type="SAM" id="Phobius"/>
    </source>
</evidence>
<dbReference type="AlphaFoldDB" id="A0A0D3ILE6"/>
<evidence type="ECO:0000256" key="1">
    <source>
        <dbReference type="SAM" id="MobiDB-lite"/>
    </source>
</evidence>
<feature type="transmembrane region" description="Helical" evidence="2">
    <location>
        <begin position="57"/>
        <end position="79"/>
    </location>
</feature>
<evidence type="ECO:0000313" key="3">
    <source>
        <dbReference type="EnsemblProtists" id="EOD12081"/>
    </source>
</evidence>
<dbReference type="PaxDb" id="2903-EOD12081"/>
<feature type="transmembrane region" description="Helical" evidence="2">
    <location>
        <begin position="100"/>
        <end position="121"/>
    </location>
</feature>
<keyword evidence="2" id="KW-0472">Membrane</keyword>
<dbReference type="Proteomes" id="UP000013827">
    <property type="component" value="Unassembled WGS sequence"/>
</dbReference>